<evidence type="ECO:0000256" key="1">
    <source>
        <dbReference type="SAM" id="Phobius"/>
    </source>
</evidence>
<organism evidence="2 3">
    <name type="scientific">Candidatus Woesebacteria bacterium GWA1_42_12</name>
    <dbReference type="NCBI Taxonomy" id="1802472"/>
    <lineage>
        <taxon>Bacteria</taxon>
        <taxon>Candidatus Woeseibacteriota</taxon>
    </lineage>
</organism>
<dbReference type="SUPFAM" id="SSF54523">
    <property type="entry name" value="Pili subunits"/>
    <property type="match status" value="1"/>
</dbReference>
<dbReference type="Pfam" id="PF07963">
    <property type="entry name" value="N_methyl"/>
    <property type="match status" value="1"/>
</dbReference>
<dbReference type="InterPro" id="IPR012902">
    <property type="entry name" value="N_methyl_site"/>
</dbReference>
<protein>
    <recommendedName>
        <fullName evidence="4">General secretion pathway GspH domain-containing protein</fullName>
    </recommendedName>
</protein>
<keyword evidence="1" id="KW-0472">Membrane</keyword>
<evidence type="ECO:0000313" key="2">
    <source>
        <dbReference type="EMBL" id="OGM04481.1"/>
    </source>
</evidence>
<dbReference type="AlphaFoldDB" id="A0A1F7WNQ7"/>
<feature type="transmembrane region" description="Helical" evidence="1">
    <location>
        <begin position="20"/>
        <end position="42"/>
    </location>
</feature>
<dbReference type="NCBIfam" id="TIGR02532">
    <property type="entry name" value="IV_pilin_GFxxxE"/>
    <property type="match status" value="1"/>
</dbReference>
<dbReference type="InterPro" id="IPR045584">
    <property type="entry name" value="Pilin-like"/>
</dbReference>
<name>A0A1F7WNQ7_9BACT</name>
<keyword evidence="1" id="KW-1133">Transmembrane helix</keyword>
<comment type="caution">
    <text evidence="2">The sequence shown here is derived from an EMBL/GenBank/DDBJ whole genome shotgun (WGS) entry which is preliminary data.</text>
</comment>
<dbReference type="PROSITE" id="PS00409">
    <property type="entry name" value="PROKAR_NTER_METHYL"/>
    <property type="match status" value="1"/>
</dbReference>
<sequence>MTNVLLKFKLHKLNFLQQNRGYTLIEILVGMSIFALVFLLGFASYREFARRQALAGVARSMRGDIRFAQELALAGKKPASGCGVLRGYYFVSSPPSTYEISAYCDTGVVLEKRVDLALGITLSGMAPDLTPSNTILFKALGAGTNIPAGSSTIITLSQTDIGNTAIVTVTTGGEIR</sequence>
<gene>
    <name evidence="2" type="ORF">A2112_02340</name>
</gene>
<reference evidence="2 3" key="1">
    <citation type="journal article" date="2016" name="Nat. Commun.">
        <title>Thousands of microbial genomes shed light on interconnected biogeochemical processes in an aquifer system.</title>
        <authorList>
            <person name="Anantharaman K."/>
            <person name="Brown C.T."/>
            <person name="Hug L.A."/>
            <person name="Sharon I."/>
            <person name="Castelle C.J."/>
            <person name="Probst A.J."/>
            <person name="Thomas B.C."/>
            <person name="Singh A."/>
            <person name="Wilkins M.J."/>
            <person name="Karaoz U."/>
            <person name="Brodie E.L."/>
            <person name="Williams K.H."/>
            <person name="Hubbard S.S."/>
            <person name="Banfield J.F."/>
        </authorList>
    </citation>
    <scope>NUCLEOTIDE SEQUENCE [LARGE SCALE GENOMIC DNA]</scope>
</reference>
<proteinExistence type="predicted"/>
<evidence type="ECO:0000313" key="3">
    <source>
        <dbReference type="Proteomes" id="UP000177091"/>
    </source>
</evidence>
<dbReference type="EMBL" id="MGFK01000012">
    <property type="protein sequence ID" value="OGM04481.1"/>
    <property type="molecule type" value="Genomic_DNA"/>
</dbReference>
<accession>A0A1F7WNQ7</accession>
<dbReference type="Proteomes" id="UP000177091">
    <property type="component" value="Unassembled WGS sequence"/>
</dbReference>
<evidence type="ECO:0008006" key="4">
    <source>
        <dbReference type="Google" id="ProtNLM"/>
    </source>
</evidence>
<keyword evidence="1" id="KW-0812">Transmembrane</keyword>